<feature type="region of interest" description="Disordered" evidence="2">
    <location>
        <begin position="407"/>
        <end position="493"/>
    </location>
</feature>
<feature type="region of interest" description="Disordered" evidence="2">
    <location>
        <begin position="280"/>
        <end position="334"/>
    </location>
</feature>
<keyword evidence="5" id="KW-1185">Reference proteome</keyword>
<dbReference type="Proteomes" id="UP000094285">
    <property type="component" value="Unassembled WGS sequence"/>
</dbReference>
<organism evidence="4 5">
    <name type="scientific">Suhomyces tanzawaensis NRRL Y-17324</name>
    <dbReference type="NCBI Taxonomy" id="984487"/>
    <lineage>
        <taxon>Eukaryota</taxon>
        <taxon>Fungi</taxon>
        <taxon>Dikarya</taxon>
        <taxon>Ascomycota</taxon>
        <taxon>Saccharomycotina</taxon>
        <taxon>Pichiomycetes</taxon>
        <taxon>Debaryomycetaceae</taxon>
        <taxon>Suhomyces</taxon>
    </lineage>
</organism>
<dbReference type="EMBL" id="KV453909">
    <property type="protein sequence ID" value="ODV81950.1"/>
    <property type="molecule type" value="Genomic_DNA"/>
</dbReference>
<evidence type="ECO:0000256" key="2">
    <source>
        <dbReference type="SAM" id="MobiDB-lite"/>
    </source>
</evidence>
<dbReference type="RefSeq" id="XP_020067072.1">
    <property type="nucleotide sequence ID" value="XM_020206241.1"/>
</dbReference>
<dbReference type="SMART" id="SM00787">
    <property type="entry name" value="Spc7"/>
    <property type="match status" value="1"/>
</dbReference>
<dbReference type="GO" id="GO:1990758">
    <property type="term" value="P:mitotic sister chromatid biorientation"/>
    <property type="evidence" value="ECO:0007669"/>
    <property type="project" value="TreeGrafter"/>
</dbReference>
<sequence>MNDKENEDPLAAAMADKARNPSKSILKDNTLPIPANKRRVSFAPEVTLHKFDFVPYSDPKRRKTIAEPPSSQDYSSSEAEEGVLPADDGLELLQDSSDLEEDDSFSKLENEADLVVDSLRQYHNGPESEDEHPEGATSVPGAESVPEEEQTMELTGQFTASLDHPAVPTAWPSLHLESVDNEELTMELTGQISVNTLLSPGPQPVATTEPGLSSSDEDADEESDMELTGTQRVDPAIPLELKNTDDAQEITMDITNVPMTFPDEVTMDITNIWSVTKSTTTQIETTQPSNTPIIPGADPVAEPQELSTESSSKIENNVHSPQDDPNTSTSNNQELNSKLESLKLANSLESPKKIIPPESHPDLEDEEQTMEFTQVAGTILVPQDSAEPAMDLTQVASTIIPNETLVHKDTMKETDESNITENEGKGSKEQVFEPNTATSPERSDQENVAIVEASPIKLHTSSVTSDGLHEPEEKDPSKNIQSPSSQSSDYGSQPMQLTQENQVLSKPKIDEPDQNEANISTESIQQRLITTTTKVPLTDADAIENSQEDEEYEDDNYVPVTLNQFMQDIGIKFYDDLDIDVYLTKRISITTNSIDEEDSKLSDYMRAYSKLELLALYQFSCEELSKNIQEGKKVFSEYNAMIESNNPALFREYYSYNFQERAGMNVKLQLIKDFTRHQSKVTWYAWRKQLTVNLIQELETKYNALLEDKVNFTQDITRVDEIYNKALKVYASSKDKLKSLVRLKGQLNVLDIQKLQELKSNLAKSSTELIQLQKDIKLKTQSLNDLETRISENDRIRKTLASEILAEESIVNNNRKYELEEVKVLNLKFKILQHVSRLHFHPASDSLHFLFDSSAWLKFQKRSKVEQSISFKPFKDLNLHIDWLFESFVNQKVVPSNFLNVQNFKSFVKSWNSFKELDIDVYKLSLKYPIEPIVSGQELAFQLTYYNTLRDYKLRLKFTIDWAQLTDYWQQAKVEGHIIRNRNAVDAAIMKEDILQELGYASLIEQTVIERMSFDDQKFESI</sequence>
<feature type="compositionally biased region" description="Basic and acidic residues" evidence="2">
    <location>
        <begin position="467"/>
        <end position="477"/>
    </location>
</feature>
<proteinExistence type="predicted"/>
<dbReference type="GO" id="GO:0034501">
    <property type="term" value="P:protein localization to kinetochore"/>
    <property type="evidence" value="ECO:0007669"/>
    <property type="project" value="TreeGrafter"/>
</dbReference>
<feature type="compositionally biased region" description="Polar residues" evidence="2">
    <location>
        <begin position="305"/>
        <end position="334"/>
    </location>
</feature>
<evidence type="ECO:0000313" key="5">
    <source>
        <dbReference type="Proteomes" id="UP000094285"/>
    </source>
</evidence>
<evidence type="ECO:0000259" key="3">
    <source>
        <dbReference type="SMART" id="SM00787"/>
    </source>
</evidence>
<feature type="compositionally biased region" description="Acidic residues" evidence="2">
    <location>
        <begin position="215"/>
        <end position="225"/>
    </location>
</feature>
<dbReference type="GeneID" id="30980378"/>
<evidence type="ECO:0000256" key="1">
    <source>
        <dbReference type="SAM" id="Coils"/>
    </source>
</evidence>
<protein>
    <submittedName>
        <fullName evidence="4">Spc7-domain-containing protein</fullName>
    </submittedName>
</protein>
<dbReference type="PANTHER" id="PTHR28260:SF1">
    <property type="entry name" value="SPINDLE POLE BODY COMPONENT SPC105"/>
    <property type="match status" value="1"/>
</dbReference>
<feature type="region of interest" description="Disordered" evidence="2">
    <location>
        <begin position="53"/>
        <end position="154"/>
    </location>
</feature>
<feature type="compositionally biased region" description="Low complexity" evidence="2">
    <location>
        <begin position="478"/>
        <end position="493"/>
    </location>
</feature>
<dbReference type="AlphaFoldDB" id="A0A1E4SR13"/>
<feature type="region of interest" description="Disordered" evidence="2">
    <location>
        <begin position="195"/>
        <end position="238"/>
    </location>
</feature>
<name>A0A1E4SR13_9ASCO</name>
<accession>A0A1E4SR13</accession>
<feature type="region of interest" description="Disordered" evidence="2">
    <location>
        <begin position="348"/>
        <end position="368"/>
    </location>
</feature>
<dbReference type="InterPro" id="IPR033338">
    <property type="entry name" value="Spc105/Spc7"/>
</dbReference>
<dbReference type="Pfam" id="PF08317">
    <property type="entry name" value="Spc7"/>
    <property type="match status" value="1"/>
</dbReference>
<dbReference type="InterPro" id="IPR013253">
    <property type="entry name" value="Spc7_domain"/>
</dbReference>
<keyword evidence="1" id="KW-0175">Coiled coil</keyword>
<feature type="domain" description="Spc7 kinetochore protein" evidence="3">
    <location>
        <begin position="548"/>
        <end position="860"/>
    </location>
</feature>
<feature type="compositionally biased region" description="Low complexity" evidence="2">
    <location>
        <begin position="280"/>
        <end position="291"/>
    </location>
</feature>
<dbReference type="GO" id="GO:0007094">
    <property type="term" value="P:mitotic spindle assembly checkpoint signaling"/>
    <property type="evidence" value="ECO:0007669"/>
    <property type="project" value="TreeGrafter"/>
</dbReference>
<feature type="compositionally biased region" description="Basic and acidic residues" evidence="2">
    <location>
        <begin position="422"/>
        <end position="431"/>
    </location>
</feature>
<gene>
    <name evidence="4" type="ORF">CANTADRAFT_130399</name>
</gene>
<dbReference type="GO" id="GO:0000776">
    <property type="term" value="C:kinetochore"/>
    <property type="evidence" value="ECO:0007669"/>
    <property type="project" value="TreeGrafter"/>
</dbReference>
<dbReference type="OrthoDB" id="5592879at2759"/>
<feature type="region of interest" description="Disordered" evidence="2">
    <location>
        <begin position="1"/>
        <end position="30"/>
    </location>
</feature>
<reference evidence="5" key="1">
    <citation type="submission" date="2016-05" db="EMBL/GenBank/DDBJ databases">
        <title>Comparative genomics of biotechnologically important yeasts.</title>
        <authorList>
            <consortium name="DOE Joint Genome Institute"/>
            <person name="Riley R."/>
            <person name="Haridas S."/>
            <person name="Wolfe K.H."/>
            <person name="Lopes M.R."/>
            <person name="Hittinger C.T."/>
            <person name="Goker M."/>
            <person name="Salamov A."/>
            <person name="Wisecaver J."/>
            <person name="Long T.M."/>
            <person name="Aerts A.L."/>
            <person name="Barry K."/>
            <person name="Choi C."/>
            <person name="Clum A."/>
            <person name="Coughlan A.Y."/>
            <person name="Deshpande S."/>
            <person name="Douglass A.P."/>
            <person name="Hanson S.J."/>
            <person name="Klenk H.-P."/>
            <person name="Labutti K."/>
            <person name="Lapidus A."/>
            <person name="Lindquist E."/>
            <person name="Lipzen A."/>
            <person name="Meier-Kolthoff J.P."/>
            <person name="Ohm R.A."/>
            <person name="Otillar R.P."/>
            <person name="Pangilinan J."/>
            <person name="Peng Y."/>
            <person name="Rokas A."/>
            <person name="Rosa C.A."/>
            <person name="Scheuner C."/>
            <person name="Sibirny A.A."/>
            <person name="Slot J.C."/>
            <person name="Stielow J.B."/>
            <person name="Sun H."/>
            <person name="Kurtzman C.P."/>
            <person name="Blackwell M."/>
            <person name="Grigoriev I.V."/>
            <person name="Jeffries T.W."/>
        </authorList>
    </citation>
    <scope>NUCLEOTIDE SEQUENCE [LARGE SCALE GENOMIC DNA]</scope>
    <source>
        <strain evidence="5">NRRL Y-17324</strain>
    </source>
</reference>
<evidence type="ECO:0000313" key="4">
    <source>
        <dbReference type="EMBL" id="ODV81950.1"/>
    </source>
</evidence>
<dbReference type="STRING" id="984487.A0A1E4SR13"/>
<dbReference type="PANTHER" id="PTHR28260">
    <property type="entry name" value="SPINDLE POLE BODY COMPONENT SPC105"/>
    <property type="match status" value="1"/>
</dbReference>
<feature type="coiled-coil region" evidence="1">
    <location>
        <begin position="755"/>
        <end position="789"/>
    </location>
</feature>